<dbReference type="AlphaFoldDB" id="R9P472"/>
<proteinExistence type="predicted"/>
<name>R9P472_PSEHS</name>
<dbReference type="GeneID" id="24105731"/>
<reference evidence="2" key="1">
    <citation type="journal article" date="2013" name="Genome Announc.">
        <title>Draft genome sequence of the basidiomycetous yeast-like fungus Pseudozyma hubeiensis SY62, which produces an abundant amount of the biosurfactant mannosylerythritol lipids.</title>
        <authorList>
            <person name="Konishi M."/>
            <person name="Hatada Y."/>
            <person name="Horiuchi J."/>
        </authorList>
    </citation>
    <scope>NUCLEOTIDE SEQUENCE [LARGE SCALE GENOMIC DNA]</scope>
    <source>
        <strain evidence="2">SY62</strain>
    </source>
</reference>
<protein>
    <submittedName>
        <fullName evidence="1">Uncharacterized protein</fullName>
    </submittedName>
</protein>
<gene>
    <name evidence="1" type="ORF">PHSY_000423</name>
</gene>
<sequence>MRSTSRLMSDSRDFVKLEADGIWTPSCLTLSAANPIFAVRNLPVMSMSLQSRLLRLIKGSAMSFNNGVVRNLQAVAQAEPPTVLRLWLGGWHGTLPCSMRWQLQIVSVLLQLSSLEDALVPCVDESGIA</sequence>
<dbReference type="HOGENOM" id="CLU_1949767_0_0_1"/>
<dbReference type="EMBL" id="DF238770">
    <property type="protein sequence ID" value="GAC92865.1"/>
    <property type="molecule type" value="Genomic_DNA"/>
</dbReference>
<evidence type="ECO:0000313" key="2">
    <source>
        <dbReference type="Proteomes" id="UP000014071"/>
    </source>
</evidence>
<organism evidence="1 2">
    <name type="scientific">Pseudozyma hubeiensis (strain SY62)</name>
    <name type="common">Yeast</name>
    <dbReference type="NCBI Taxonomy" id="1305764"/>
    <lineage>
        <taxon>Eukaryota</taxon>
        <taxon>Fungi</taxon>
        <taxon>Dikarya</taxon>
        <taxon>Basidiomycota</taxon>
        <taxon>Ustilaginomycotina</taxon>
        <taxon>Ustilaginomycetes</taxon>
        <taxon>Ustilaginales</taxon>
        <taxon>Ustilaginaceae</taxon>
        <taxon>Pseudozyma</taxon>
    </lineage>
</organism>
<dbReference type="RefSeq" id="XP_012186452.1">
    <property type="nucleotide sequence ID" value="XM_012331062.1"/>
</dbReference>
<evidence type="ECO:0000313" key="1">
    <source>
        <dbReference type="EMBL" id="GAC92865.1"/>
    </source>
</evidence>
<dbReference type="Proteomes" id="UP000014071">
    <property type="component" value="Unassembled WGS sequence"/>
</dbReference>
<accession>R9P472</accession>
<keyword evidence="2" id="KW-1185">Reference proteome</keyword>